<dbReference type="InterPro" id="IPR000032">
    <property type="entry name" value="HPr-like"/>
</dbReference>
<dbReference type="PANTHER" id="PTHR33705:SF2">
    <property type="entry name" value="PHOSPHOCARRIER PROTEIN NPR"/>
    <property type="match status" value="1"/>
</dbReference>
<dbReference type="Gene3D" id="3.30.1340.10">
    <property type="entry name" value="HPr-like"/>
    <property type="match status" value="1"/>
</dbReference>
<dbReference type="InterPro" id="IPR035895">
    <property type="entry name" value="HPr-like_sf"/>
</dbReference>
<dbReference type="NCBIfam" id="TIGR01003">
    <property type="entry name" value="PTS_HPr_family"/>
    <property type="match status" value="1"/>
</dbReference>
<dbReference type="PROSITE" id="PS51350">
    <property type="entry name" value="PTS_HPR_DOM"/>
    <property type="match status" value="1"/>
</dbReference>
<evidence type="ECO:0000313" key="6">
    <source>
        <dbReference type="Proteomes" id="UP000298127"/>
    </source>
</evidence>
<sequence length="94" mass="9589">MEDTDTTATRSVRIGSEHGLHARPAKLFTQAVGGSGAKVTIAKGDGKPVNAASILAVIALGIDHGDEVTVSVDGDDAAAVLDRLVDLLLTDHDS</sequence>
<evidence type="ECO:0000256" key="1">
    <source>
        <dbReference type="ARBA" id="ARBA00004496"/>
    </source>
</evidence>
<evidence type="ECO:0000256" key="3">
    <source>
        <dbReference type="ARBA" id="ARBA00022683"/>
    </source>
</evidence>
<dbReference type="PRINTS" id="PR00107">
    <property type="entry name" value="PHOSPHOCPHPR"/>
</dbReference>
<dbReference type="RefSeq" id="WP_135118948.1">
    <property type="nucleotide sequence ID" value="NZ_SPQZ01000001.1"/>
</dbReference>
<dbReference type="EMBL" id="SPQZ01000001">
    <property type="protein sequence ID" value="TFW00086.1"/>
    <property type="molecule type" value="Genomic_DNA"/>
</dbReference>
<feature type="domain" description="HPr" evidence="4">
    <location>
        <begin position="7"/>
        <end position="94"/>
    </location>
</feature>
<evidence type="ECO:0000259" key="4">
    <source>
        <dbReference type="PROSITE" id="PS51350"/>
    </source>
</evidence>
<dbReference type="InterPro" id="IPR050399">
    <property type="entry name" value="HPr"/>
</dbReference>
<protein>
    <submittedName>
        <fullName evidence="5">HPr family phosphocarrier protein</fullName>
    </submittedName>
</protein>
<dbReference type="Pfam" id="PF00381">
    <property type="entry name" value="PTS-HPr"/>
    <property type="match status" value="1"/>
</dbReference>
<gene>
    <name evidence="5" type="ORF">E4M00_02530</name>
</gene>
<comment type="caution">
    <text evidence="5">The sequence shown here is derived from an EMBL/GenBank/DDBJ whole genome shotgun (WGS) entry which is preliminary data.</text>
</comment>
<comment type="subcellular location">
    <subcellularLocation>
        <location evidence="1">Cytoplasm</location>
    </subcellularLocation>
</comment>
<dbReference type="GO" id="GO:0005737">
    <property type="term" value="C:cytoplasm"/>
    <property type="evidence" value="ECO:0007669"/>
    <property type="project" value="UniProtKB-SubCell"/>
</dbReference>
<evidence type="ECO:0000256" key="2">
    <source>
        <dbReference type="ARBA" id="ARBA00022490"/>
    </source>
</evidence>
<dbReference type="AlphaFoldDB" id="A0A4Y9RAA4"/>
<evidence type="ECO:0000313" key="5">
    <source>
        <dbReference type="EMBL" id="TFW00086.1"/>
    </source>
</evidence>
<name>A0A4Y9RAA4_9MICO</name>
<keyword evidence="6" id="KW-1185">Reference proteome</keyword>
<dbReference type="GO" id="GO:0009401">
    <property type="term" value="P:phosphoenolpyruvate-dependent sugar phosphotransferase system"/>
    <property type="evidence" value="ECO:0007669"/>
    <property type="project" value="UniProtKB-KW"/>
</dbReference>
<dbReference type="PANTHER" id="PTHR33705">
    <property type="entry name" value="PHOSPHOCARRIER PROTEIN HPR"/>
    <property type="match status" value="1"/>
</dbReference>
<accession>A0A4Y9RAA4</accession>
<keyword evidence="2" id="KW-0963">Cytoplasm</keyword>
<proteinExistence type="predicted"/>
<dbReference type="Proteomes" id="UP000298127">
    <property type="component" value="Unassembled WGS sequence"/>
</dbReference>
<reference evidence="5 6" key="1">
    <citation type="journal article" date="2018" name="J. Microbiol.">
        <title>Leifsonia flava sp. nov., a novel actinobacterium isolated from the rhizosphere of Aquilegia viridiflora.</title>
        <authorList>
            <person name="Cai Y."/>
            <person name="Tao W.Z."/>
            <person name="Ma Y.J."/>
            <person name="Cheng J."/>
            <person name="Zhang M.Y."/>
            <person name="Zhang Y.X."/>
        </authorList>
    </citation>
    <scope>NUCLEOTIDE SEQUENCE [LARGE SCALE GENOMIC DNA]</scope>
    <source>
        <strain evidence="5 6">SYP-B2174</strain>
    </source>
</reference>
<organism evidence="5 6">
    <name type="scientific">Orlajensenia leifsoniae</name>
    <dbReference type="NCBI Taxonomy" id="2561933"/>
    <lineage>
        <taxon>Bacteria</taxon>
        <taxon>Bacillati</taxon>
        <taxon>Actinomycetota</taxon>
        <taxon>Actinomycetes</taxon>
        <taxon>Micrococcales</taxon>
        <taxon>Microbacteriaceae</taxon>
        <taxon>Orlajensenia</taxon>
    </lineage>
</organism>
<dbReference type="SUPFAM" id="SSF55594">
    <property type="entry name" value="HPr-like"/>
    <property type="match status" value="1"/>
</dbReference>
<dbReference type="CDD" id="cd00367">
    <property type="entry name" value="PTS-HPr_like"/>
    <property type="match status" value="1"/>
</dbReference>
<keyword evidence="3" id="KW-0598">Phosphotransferase system</keyword>